<dbReference type="Gene3D" id="3.40.50.300">
    <property type="entry name" value="P-loop containing nucleotide triphosphate hydrolases"/>
    <property type="match status" value="1"/>
</dbReference>
<reference evidence="6" key="1">
    <citation type="submission" date="2021-03" db="EMBL/GenBank/DDBJ databases">
        <authorList>
            <person name="Bekaert M."/>
        </authorList>
    </citation>
    <scope>NUCLEOTIDE SEQUENCE</scope>
</reference>
<organism evidence="6 7">
    <name type="scientific">Mytilus edulis</name>
    <name type="common">Blue mussel</name>
    <dbReference type="NCBI Taxonomy" id="6550"/>
    <lineage>
        <taxon>Eukaryota</taxon>
        <taxon>Metazoa</taxon>
        <taxon>Spiralia</taxon>
        <taxon>Lophotrochozoa</taxon>
        <taxon>Mollusca</taxon>
        <taxon>Bivalvia</taxon>
        <taxon>Autobranchia</taxon>
        <taxon>Pteriomorphia</taxon>
        <taxon>Mytilida</taxon>
        <taxon>Mytiloidea</taxon>
        <taxon>Mytilidae</taxon>
        <taxon>Mytilinae</taxon>
        <taxon>Mytilus</taxon>
    </lineage>
</organism>
<dbReference type="OrthoDB" id="431287at2759"/>
<evidence type="ECO:0000313" key="7">
    <source>
        <dbReference type="Proteomes" id="UP000683360"/>
    </source>
</evidence>
<gene>
    <name evidence="6" type="ORF">MEDL_3227</name>
</gene>
<dbReference type="SUPFAM" id="SSF52540">
    <property type="entry name" value="P-loop containing nucleoside triphosphate hydrolases"/>
    <property type="match status" value="1"/>
</dbReference>
<dbReference type="InterPro" id="IPR006703">
    <property type="entry name" value="G_AIG1"/>
</dbReference>
<feature type="compositionally biased region" description="Polar residues" evidence="4">
    <location>
        <begin position="14"/>
        <end position="25"/>
    </location>
</feature>
<dbReference type="GO" id="GO:0005525">
    <property type="term" value="F:GTP binding"/>
    <property type="evidence" value="ECO:0007669"/>
    <property type="project" value="UniProtKB-KW"/>
</dbReference>
<keyword evidence="2" id="KW-0547">Nucleotide-binding</keyword>
<dbReference type="Pfam" id="PF04548">
    <property type="entry name" value="AIG1"/>
    <property type="match status" value="1"/>
</dbReference>
<evidence type="ECO:0000313" key="6">
    <source>
        <dbReference type="EMBL" id="CAG2187772.1"/>
    </source>
</evidence>
<feature type="region of interest" description="Disordered" evidence="4">
    <location>
        <begin position="1"/>
        <end position="42"/>
    </location>
</feature>
<comment type="similarity">
    <text evidence="1">Belongs to the TRAFAC class TrmE-Era-EngA-EngB-Septin-like GTPase superfamily. AIG1/Toc34/Toc159-like paraseptin GTPase family. IAN subfamily.</text>
</comment>
<protein>
    <recommendedName>
        <fullName evidence="5">AIG1-type G domain-containing protein</fullName>
    </recommendedName>
</protein>
<feature type="domain" description="AIG1-type G" evidence="5">
    <location>
        <begin position="4"/>
        <end position="210"/>
    </location>
</feature>
<sequence>MKSDYRHMLKHTVQRGSGKSETGNTLLGKKKFESGPSPNPVTQNFQYDTKKIGSRNVVIVDGPGIFFDREFSEGKVKEELAKATALLAPGPNVFLLAVDLNRFDKSEIKAVDMCKKAFGDGMMKYLIVVFTRRDELDRNGKTIQDYVEEFNNYQKKFLASCNRRYFSINNVATDVEVKESQANDLLAMVLELEKQNERKFYQNEEFISVQKEIEDRIQEMLKISLNSLLMKIYLF</sequence>
<evidence type="ECO:0000256" key="4">
    <source>
        <dbReference type="SAM" id="MobiDB-lite"/>
    </source>
</evidence>
<name>A0A8S3PUY1_MYTED</name>
<evidence type="ECO:0000259" key="5">
    <source>
        <dbReference type="PROSITE" id="PS51720"/>
    </source>
</evidence>
<comment type="caution">
    <text evidence="6">The sequence shown here is derived from an EMBL/GenBank/DDBJ whole genome shotgun (WGS) entry which is preliminary data.</text>
</comment>
<evidence type="ECO:0000256" key="1">
    <source>
        <dbReference type="ARBA" id="ARBA00008535"/>
    </source>
</evidence>
<evidence type="ECO:0000256" key="3">
    <source>
        <dbReference type="ARBA" id="ARBA00023134"/>
    </source>
</evidence>
<dbReference type="EMBL" id="CAJPWZ010000184">
    <property type="protein sequence ID" value="CAG2187772.1"/>
    <property type="molecule type" value="Genomic_DNA"/>
</dbReference>
<dbReference type="PROSITE" id="PS51720">
    <property type="entry name" value="G_AIG1"/>
    <property type="match status" value="1"/>
</dbReference>
<proteinExistence type="inferred from homology"/>
<dbReference type="Proteomes" id="UP000683360">
    <property type="component" value="Unassembled WGS sequence"/>
</dbReference>
<dbReference type="AlphaFoldDB" id="A0A8S3PUY1"/>
<dbReference type="PANTHER" id="PTHR10903:SF184">
    <property type="entry name" value="GTP-BINDING PROTEIN A"/>
    <property type="match status" value="1"/>
</dbReference>
<dbReference type="InterPro" id="IPR027417">
    <property type="entry name" value="P-loop_NTPase"/>
</dbReference>
<dbReference type="FunFam" id="3.40.50.300:FF:000366">
    <property type="entry name" value="GTPase, IMAP family member 2"/>
    <property type="match status" value="1"/>
</dbReference>
<keyword evidence="3" id="KW-0342">GTP-binding</keyword>
<dbReference type="InterPro" id="IPR045058">
    <property type="entry name" value="GIMA/IAN/Toc"/>
</dbReference>
<evidence type="ECO:0000256" key="2">
    <source>
        <dbReference type="ARBA" id="ARBA00022741"/>
    </source>
</evidence>
<keyword evidence="7" id="KW-1185">Reference proteome</keyword>
<dbReference type="PANTHER" id="PTHR10903">
    <property type="entry name" value="GTPASE, IMAP FAMILY MEMBER-RELATED"/>
    <property type="match status" value="1"/>
</dbReference>
<accession>A0A8S3PUY1</accession>